<keyword evidence="1" id="KW-0472">Membrane</keyword>
<sequence length="690" mass="78933">MKTTTSLKTLPNKRPVFFGKTSLKNWFTLTELLIVISILAILATIGFLSFQWYSKSARDSTRITDIKSIQQWLAITKVKSWVYPIPEWDTLEILVWTGILIQWYIWENISSIIKINKLPLDPKDAKSYIYAVDKDRKKAQLLWYLENWETINLSSFVDINNQVYAESSSDAYQNRQVYTIWDKLWILTDENKIPLQEVISGTWINLNSEDTSNIVAYFWWDTYGNWKSTGTWNTLITQIQSAITNTIPCNPATYSGYTIPMLSHNQTSTFTKPITIANWVSIWSLQIQCINWNLDTVHAVETTAINCNSNYVLDNSTCMEDKCIWNAPDFSIANWTQKYNTNWIYNATSGICTFDCQTNYTYNSWSTTCTDQTPPIITYVVSSNPSCETIRYTILATDALWLASSPYSFDGWSTWQAWNTKDVTWTSNTLWTNLVKVRDAVGNVATYGSEVNGTSNSCQQNPTSLTLTHTANNKNFSISWMAWIGNGWANGCKIQYSKDNSTWTDLTWLTYNCDSNLTTTSLSLPGDGWWVWSTVYIRIANTTTNSIWQFSTTPTCAAKSSSTSVTPLVDEDCNWNWDNTTSVYVSQTCSNYVSRTCNGTYVSRTCTGAYVSVTCTGSTQSCWGGGNWWWGVWGCAWTYYPAGYYAAACITCATTYECWYKTYYDCSYRTQVDCSYWNNYECGSNQTYYN</sequence>
<dbReference type="InterPro" id="IPR045584">
    <property type="entry name" value="Pilin-like"/>
</dbReference>
<dbReference type="InterPro" id="IPR012902">
    <property type="entry name" value="N_methyl_site"/>
</dbReference>
<organism evidence="2">
    <name type="scientific">uncultured bacterium</name>
    <name type="common">gcode 4</name>
    <dbReference type="NCBI Taxonomy" id="1234023"/>
    <lineage>
        <taxon>Bacteria</taxon>
        <taxon>environmental samples</taxon>
    </lineage>
</organism>
<dbReference type="SUPFAM" id="SSF54523">
    <property type="entry name" value="Pili subunits"/>
    <property type="match status" value="1"/>
</dbReference>
<keyword evidence="1" id="KW-1133">Transmembrane helix</keyword>
<accession>K2AX45</accession>
<evidence type="ECO:0000313" key="2">
    <source>
        <dbReference type="EMBL" id="EKD66286.1"/>
    </source>
</evidence>
<reference evidence="2" key="1">
    <citation type="journal article" date="2012" name="Science">
        <title>Fermentation, hydrogen, and sulfur metabolism in multiple uncultivated bacterial phyla.</title>
        <authorList>
            <person name="Wrighton K.C."/>
            <person name="Thomas B.C."/>
            <person name="Sharon I."/>
            <person name="Miller C.S."/>
            <person name="Castelle C.J."/>
            <person name="VerBerkmoes N.C."/>
            <person name="Wilkins M.J."/>
            <person name="Hettich R.L."/>
            <person name="Lipton M.S."/>
            <person name="Williams K.H."/>
            <person name="Long P.E."/>
            <person name="Banfield J.F."/>
        </authorList>
    </citation>
    <scope>NUCLEOTIDE SEQUENCE [LARGE SCALE GENOMIC DNA]</scope>
</reference>
<evidence type="ECO:0000256" key="1">
    <source>
        <dbReference type="SAM" id="Phobius"/>
    </source>
</evidence>
<feature type="transmembrane region" description="Helical" evidence="1">
    <location>
        <begin position="32"/>
        <end position="53"/>
    </location>
</feature>
<comment type="caution">
    <text evidence="2">The sequence shown here is derived from an EMBL/GenBank/DDBJ whole genome shotgun (WGS) entry which is preliminary data.</text>
</comment>
<dbReference type="AlphaFoldDB" id="K2AX45"/>
<keyword evidence="1" id="KW-0812">Transmembrane</keyword>
<dbReference type="NCBIfam" id="TIGR02532">
    <property type="entry name" value="IV_pilin_GFxxxE"/>
    <property type="match status" value="1"/>
</dbReference>
<proteinExistence type="predicted"/>
<dbReference type="EMBL" id="AMFJ01021640">
    <property type="protein sequence ID" value="EKD66286.1"/>
    <property type="molecule type" value="Genomic_DNA"/>
</dbReference>
<gene>
    <name evidence="2" type="ORF">ACD_49C00054G0008</name>
</gene>
<name>K2AX45_9BACT</name>
<dbReference type="Gene3D" id="3.30.700.10">
    <property type="entry name" value="Glycoprotein, Type 4 Pilin"/>
    <property type="match status" value="1"/>
</dbReference>
<protein>
    <submittedName>
        <fullName evidence="2">Uncharacterized protein</fullName>
    </submittedName>
</protein>